<keyword evidence="3 10" id="KW-0812">Transmembrane</keyword>
<comment type="similarity">
    <text evidence="9">Belongs to the SPTSS family. SPTSSA subfamily.</text>
</comment>
<evidence type="ECO:0000256" key="4">
    <source>
        <dbReference type="ARBA" id="ARBA00022824"/>
    </source>
</evidence>
<evidence type="ECO:0000313" key="11">
    <source>
        <dbReference type="EMBL" id="JAC26456.1"/>
    </source>
</evidence>
<dbReference type="GO" id="GO:0046513">
    <property type="term" value="P:ceramide biosynthetic process"/>
    <property type="evidence" value="ECO:0007669"/>
    <property type="project" value="TreeGrafter"/>
</dbReference>
<dbReference type="InterPro" id="IPR051900">
    <property type="entry name" value="SPT_small_subunit"/>
</dbReference>
<dbReference type="EMBL" id="GBBL01000864">
    <property type="protein sequence ID" value="JAC26456.1"/>
    <property type="molecule type" value="mRNA"/>
</dbReference>
<feature type="transmembrane region" description="Helical" evidence="10">
    <location>
        <begin position="34"/>
        <end position="55"/>
    </location>
</feature>
<evidence type="ECO:0000256" key="7">
    <source>
        <dbReference type="ARBA" id="ARBA00023098"/>
    </source>
</evidence>
<keyword evidence="11" id="KW-0808">Transferase</keyword>
<evidence type="ECO:0000256" key="6">
    <source>
        <dbReference type="ARBA" id="ARBA00022989"/>
    </source>
</evidence>
<dbReference type="PANTHER" id="PTHR47084">
    <property type="entry name" value="SERINE PALMITOYLTRANSFERASE SMALL SUBUNIT A"/>
    <property type="match status" value="1"/>
</dbReference>
<dbReference type="PANTHER" id="PTHR47084:SF1">
    <property type="entry name" value="SERINE PALMITOYLTRANSFERASE SMALL SUBUNIT A"/>
    <property type="match status" value="1"/>
</dbReference>
<comment type="pathway">
    <text evidence="2">Lipid metabolism.</text>
</comment>
<keyword evidence="5" id="KW-0746">Sphingolipid metabolism</keyword>
<dbReference type="InterPro" id="IPR024512">
    <property type="entry name" value="Ser_palmitoyltrfase_ssu-like"/>
</dbReference>
<dbReference type="GO" id="GO:0004758">
    <property type="term" value="F:serine C-palmitoyltransferase activity"/>
    <property type="evidence" value="ECO:0007669"/>
    <property type="project" value="TreeGrafter"/>
</dbReference>
<proteinExistence type="evidence at transcript level"/>
<evidence type="ECO:0000256" key="3">
    <source>
        <dbReference type="ARBA" id="ARBA00022692"/>
    </source>
</evidence>
<keyword evidence="4" id="KW-0256">Endoplasmic reticulum</keyword>
<dbReference type="GO" id="GO:0005789">
    <property type="term" value="C:endoplasmic reticulum membrane"/>
    <property type="evidence" value="ECO:0007669"/>
    <property type="project" value="UniProtKB-SubCell"/>
</dbReference>
<sequence length="70" mass="8664">MKSFLNRLYKKMKWYYFMYDLHTSLYMLESWEKRVFNIGLVAVVAMSSYTTYVFLPRYTENVMRYFGVLE</sequence>
<dbReference type="AlphaFoldDB" id="A0A023FXA8"/>
<keyword evidence="8 10" id="KW-0472">Membrane</keyword>
<evidence type="ECO:0000256" key="8">
    <source>
        <dbReference type="ARBA" id="ARBA00023136"/>
    </source>
</evidence>
<evidence type="ECO:0000256" key="9">
    <source>
        <dbReference type="ARBA" id="ARBA00038370"/>
    </source>
</evidence>
<reference evidence="11" key="1">
    <citation type="submission" date="2014-03" db="EMBL/GenBank/DDBJ databases">
        <title>The sialotranscriptome of Amblyomma triste, Amblyomma parvum and Amblyomma cajennense ticks, uncovered by 454-based RNA-seq.</title>
        <authorList>
            <person name="Garcia G.R."/>
            <person name="Gardinassi L.G."/>
            <person name="Ribeiro J.M."/>
            <person name="Anatrielo E."/>
            <person name="Ferreira B.R."/>
            <person name="Moreira H.N."/>
            <person name="Mafra C."/>
            <person name="Olegario M.M."/>
            <person name="Szabo P.J."/>
            <person name="Miranda-Santos I.K."/>
            <person name="Maruyama S.R."/>
        </authorList>
    </citation>
    <scope>NUCLEOTIDE SEQUENCE</scope>
    <source>
        <strain evidence="11">Araguapaz</strain>
        <tissue evidence="11">Salivary glands</tissue>
    </source>
</reference>
<evidence type="ECO:0000256" key="2">
    <source>
        <dbReference type="ARBA" id="ARBA00005189"/>
    </source>
</evidence>
<keyword evidence="6 10" id="KW-1133">Transmembrane helix</keyword>
<evidence type="ECO:0000256" key="5">
    <source>
        <dbReference type="ARBA" id="ARBA00022919"/>
    </source>
</evidence>
<accession>A0A023FXA8</accession>
<comment type="subcellular location">
    <subcellularLocation>
        <location evidence="1">Endoplasmic reticulum membrane</location>
        <topology evidence="1">Multi-pass membrane protein</topology>
    </subcellularLocation>
</comment>
<evidence type="ECO:0000256" key="1">
    <source>
        <dbReference type="ARBA" id="ARBA00004477"/>
    </source>
</evidence>
<keyword evidence="7" id="KW-0443">Lipid metabolism</keyword>
<organism evidence="11">
    <name type="scientific">Amblyomma parvum</name>
    <name type="common">South American tick</name>
    <dbReference type="NCBI Taxonomy" id="251391"/>
    <lineage>
        <taxon>Eukaryota</taxon>
        <taxon>Metazoa</taxon>
        <taxon>Ecdysozoa</taxon>
        <taxon>Arthropoda</taxon>
        <taxon>Chelicerata</taxon>
        <taxon>Arachnida</taxon>
        <taxon>Acari</taxon>
        <taxon>Parasitiformes</taxon>
        <taxon>Ixodida</taxon>
        <taxon>Ixodoidea</taxon>
        <taxon>Ixodidae</taxon>
        <taxon>Amblyomminae</taxon>
        <taxon>Amblyomma</taxon>
    </lineage>
</organism>
<name>A0A023FXA8_AMBPA</name>
<dbReference type="GO" id="GO:0017059">
    <property type="term" value="C:serine palmitoyltransferase complex"/>
    <property type="evidence" value="ECO:0007669"/>
    <property type="project" value="TreeGrafter"/>
</dbReference>
<evidence type="ECO:0000256" key="10">
    <source>
        <dbReference type="SAM" id="Phobius"/>
    </source>
</evidence>
<dbReference type="Pfam" id="PF11779">
    <property type="entry name" value="SPT_ssu-like"/>
    <property type="match status" value="1"/>
</dbReference>
<protein>
    <submittedName>
        <fullName evidence="11">Putative serine palmitoyltransferase small subunit a</fullName>
    </submittedName>
</protein>